<evidence type="ECO:0000256" key="3">
    <source>
        <dbReference type="ARBA" id="ARBA00005189"/>
    </source>
</evidence>
<protein>
    <recommendedName>
        <fullName evidence="5">diacylglycerol O-acyltransferase</fullName>
        <ecNumber evidence="5">2.3.1.20</ecNumber>
    </recommendedName>
</protein>
<name>A0A423X6M8_9PEZI</name>
<evidence type="ECO:0000256" key="12">
    <source>
        <dbReference type="ARBA" id="ARBA00023098"/>
    </source>
</evidence>
<dbReference type="PANTHER" id="PTHR12317">
    <property type="entry name" value="DIACYLGLYCEROL O-ACYLTRANSFERASE"/>
    <property type="match status" value="1"/>
</dbReference>
<feature type="compositionally biased region" description="Acidic residues" evidence="16">
    <location>
        <begin position="207"/>
        <end position="216"/>
    </location>
</feature>
<sequence length="675" mass="74172">MAPANDSAGETISAIPATPPPPTSDLELELEMDDGRNSTGSSPPTHPYFYSPAAPGRGKRGAATPGKENACPSPMAATFSPLGSPLTMLLAGRTKTSRGMTTNTAGALLSKFIDDCTGGAIRDVDDCGVPTWTRILEVVDTNVLATLPTNEKNQATDANGSKEDTRKSKNTNGAKEDNGEPISYAAAVKEDPAEVEEREADGSADRGEEETEDESAAETSNGNSNGQEEKDSNPTPAGGLTFAQAVKESPADAKSNGNVRQRKGEKVTAKQEQSSAQLDGSSQASTAVDYPEIESDVEDPEEEERRREMEKAPEVAGLRWAPLQVPFKRRLQTLSVLFHCLCIGITLSIFFSFCAIPLVWPLSKFGPSEIPVPGGLWLITGLPVIIYLVSILFSTDAVDGKLRRRKEWARRLPIWNYFAEYYPAKLHKTHDLLPTRKYILGYHPHGIISHGAWAAFATEALGFSSKFPGITNSLLTLDSNFRLPLYREYVFTMGVLSVSKESITNILTRGGPNNEGMGRAVTIVVGGARESLEAQPHSMRLIINERKGFIKLAIRTGADLVPVLAFGENDLYDQLDPHKHPWLHNTQRYFLKAWKFTVPLLHGRGIFNYDVGLMPYRRPLNIVVGKPVKVVQAENPDNSEVDRLHALYTEELQKIWDRYKDEFAAERTEEMQFLD</sequence>
<evidence type="ECO:0000256" key="14">
    <source>
        <dbReference type="ARBA" id="ARBA00023315"/>
    </source>
</evidence>
<keyword evidence="19" id="KW-1185">Reference proteome</keyword>
<evidence type="ECO:0000313" key="18">
    <source>
        <dbReference type="EMBL" id="ROW11575.1"/>
    </source>
</evidence>
<comment type="pathway">
    <text evidence="2">Glycerolipid metabolism; triacylglycerol biosynthesis.</text>
</comment>
<keyword evidence="12" id="KW-0443">Lipid metabolism</keyword>
<evidence type="ECO:0000256" key="5">
    <source>
        <dbReference type="ARBA" id="ARBA00013244"/>
    </source>
</evidence>
<evidence type="ECO:0000256" key="4">
    <source>
        <dbReference type="ARBA" id="ARBA00005420"/>
    </source>
</evidence>
<dbReference type="GO" id="GO:0005789">
    <property type="term" value="C:endoplasmic reticulum membrane"/>
    <property type="evidence" value="ECO:0007669"/>
    <property type="project" value="UniProtKB-SubCell"/>
</dbReference>
<comment type="pathway">
    <text evidence="3">Lipid metabolism.</text>
</comment>
<dbReference type="GO" id="GO:0019432">
    <property type="term" value="P:triglyceride biosynthetic process"/>
    <property type="evidence" value="ECO:0007669"/>
    <property type="project" value="TreeGrafter"/>
</dbReference>
<keyword evidence="14" id="KW-0012">Acyltransferase</keyword>
<evidence type="ECO:0000256" key="2">
    <source>
        <dbReference type="ARBA" id="ARBA00004771"/>
    </source>
</evidence>
<feature type="region of interest" description="Disordered" evidence="16">
    <location>
        <begin position="149"/>
        <end position="311"/>
    </location>
</feature>
<evidence type="ECO:0000256" key="9">
    <source>
        <dbReference type="ARBA" id="ARBA00022798"/>
    </source>
</evidence>
<comment type="caution">
    <text evidence="18">The sequence shown here is derived from an EMBL/GenBank/DDBJ whole genome shotgun (WGS) entry which is preliminary data.</text>
</comment>
<feature type="compositionally biased region" description="Acidic residues" evidence="16">
    <location>
        <begin position="291"/>
        <end position="302"/>
    </location>
</feature>
<comment type="catalytic activity">
    <reaction evidence="15">
        <text>an acyl-CoA + a 1,2-diacyl-sn-glycerol = a triacyl-sn-glycerol + CoA</text>
        <dbReference type="Rhea" id="RHEA:10868"/>
        <dbReference type="ChEBI" id="CHEBI:17815"/>
        <dbReference type="ChEBI" id="CHEBI:57287"/>
        <dbReference type="ChEBI" id="CHEBI:58342"/>
        <dbReference type="ChEBI" id="CHEBI:64615"/>
        <dbReference type="EC" id="2.3.1.20"/>
    </reaction>
</comment>
<dbReference type="STRING" id="356882.A0A423X6M8"/>
<feature type="transmembrane region" description="Helical" evidence="17">
    <location>
        <begin position="374"/>
        <end position="395"/>
    </location>
</feature>
<feature type="compositionally biased region" description="Polar residues" evidence="16">
    <location>
        <begin position="149"/>
        <end position="159"/>
    </location>
</feature>
<evidence type="ECO:0000256" key="7">
    <source>
        <dbReference type="ARBA" id="ARBA00022679"/>
    </source>
</evidence>
<dbReference type="Proteomes" id="UP000283895">
    <property type="component" value="Unassembled WGS sequence"/>
</dbReference>
<feature type="compositionally biased region" description="Low complexity" evidence="16">
    <location>
        <begin position="52"/>
        <end position="67"/>
    </location>
</feature>
<evidence type="ECO:0000256" key="8">
    <source>
        <dbReference type="ARBA" id="ARBA00022692"/>
    </source>
</evidence>
<evidence type="ECO:0000256" key="11">
    <source>
        <dbReference type="ARBA" id="ARBA00022989"/>
    </source>
</evidence>
<feature type="compositionally biased region" description="Polar residues" evidence="16">
    <location>
        <begin position="270"/>
        <end position="286"/>
    </location>
</feature>
<feature type="transmembrane region" description="Helical" evidence="17">
    <location>
        <begin position="336"/>
        <end position="362"/>
    </location>
</feature>
<organism evidence="18 19">
    <name type="scientific">Cytospora schulzeri</name>
    <dbReference type="NCBI Taxonomy" id="448051"/>
    <lineage>
        <taxon>Eukaryota</taxon>
        <taxon>Fungi</taxon>
        <taxon>Dikarya</taxon>
        <taxon>Ascomycota</taxon>
        <taxon>Pezizomycotina</taxon>
        <taxon>Sordariomycetes</taxon>
        <taxon>Sordariomycetidae</taxon>
        <taxon>Diaporthales</taxon>
        <taxon>Cytosporaceae</taxon>
        <taxon>Cytospora</taxon>
    </lineage>
</organism>
<dbReference type="GO" id="GO:0006071">
    <property type="term" value="P:glycerol metabolic process"/>
    <property type="evidence" value="ECO:0007669"/>
    <property type="project" value="UniProtKB-KW"/>
</dbReference>
<reference evidence="18 19" key="1">
    <citation type="submission" date="2015-09" db="EMBL/GenBank/DDBJ databases">
        <title>Host preference determinants of Valsa canker pathogens revealed by comparative genomics.</title>
        <authorList>
            <person name="Yin Z."/>
            <person name="Huang L."/>
        </authorList>
    </citation>
    <scope>NUCLEOTIDE SEQUENCE [LARGE SCALE GENOMIC DNA]</scope>
    <source>
        <strain evidence="18 19">03-1</strain>
    </source>
</reference>
<keyword evidence="6" id="KW-0444">Lipid biosynthesis</keyword>
<proteinExistence type="inferred from homology"/>
<evidence type="ECO:0000256" key="15">
    <source>
        <dbReference type="ARBA" id="ARBA00048109"/>
    </source>
</evidence>
<dbReference type="OrthoDB" id="264532at2759"/>
<accession>A0A423X6M8</accession>
<evidence type="ECO:0000256" key="1">
    <source>
        <dbReference type="ARBA" id="ARBA00004477"/>
    </source>
</evidence>
<evidence type="ECO:0000313" key="19">
    <source>
        <dbReference type="Proteomes" id="UP000283895"/>
    </source>
</evidence>
<dbReference type="AlphaFoldDB" id="A0A423X6M8"/>
<keyword evidence="9" id="KW-0319">Glycerol metabolism</keyword>
<evidence type="ECO:0000256" key="16">
    <source>
        <dbReference type="SAM" id="MobiDB-lite"/>
    </source>
</evidence>
<keyword evidence="8 17" id="KW-0812">Transmembrane</keyword>
<evidence type="ECO:0000256" key="10">
    <source>
        <dbReference type="ARBA" id="ARBA00022824"/>
    </source>
</evidence>
<keyword evidence="10" id="KW-0256">Endoplasmic reticulum</keyword>
<keyword evidence="13 17" id="KW-0472">Membrane</keyword>
<comment type="similarity">
    <text evidence="4">Belongs to the diacylglycerol acyltransferase family.</text>
</comment>
<dbReference type="CDD" id="cd07987">
    <property type="entry name" value="LPLAT_MGAT-like"/>
    <property type="match status" value="1"/>
</dbReference>
<evidence type="ECO:0000256" key="6">
    <source>
        <dbReference type="ARBA" id="ARBA00022516"/>
    </source>
</evidence>
<evidence type="ECO:0000256" key="13">
    <source>
        <dbReference type="ARBA" id="ARBA00023136"/>
    </source>
</evidence>
<dbReference type="PANTHER" id="PTHR12317:SF0">
    <property type="entry name" value="ACYLTRANSFERASE"/>
    <property type="match status" value="1"/>
</dbReference>
<dbReference type="InterPro" id="IPR007130">
    <property type="entry name" value="DAGAT"/>
</dbReference>
<keyword evidence="7" id="KW-0808">Transferase</keyword>
<dbReference type="EC" id="2.3.1.20" evidence="5"/>
<comment type="subcellular location">
    <subcellularLocation>
        <location evidence="1">Endoplasmic reticulum membrane</location>
        <topology evidence="1">Multi-pass membrane protein</topology>
    </subcellularLocation>
</comment>
<feature type="region of interest" description="Disordered" evidence="16">
    <location>
        <begin position="1"/>
        <end position="70"/>
    </location>
</feature>
<keyword evidence="11 17" id="KW-1133">Transmembrane helix</keyword>
<gene>
    <name evidence="18" type="ORF">VMCG_01275</name>
</gene>
<evidence type="ECO:0000256" key="17">
    <source>
        <dbReference type="SAM" id="Phobius"/>
    </source>
</evidence>
<dbReference type="GO" id="GO:0004144">
    <property type="term" value="F:diacylglycerol O-acyltransferase activity"/>
    <property type="evidence" value="ECO:0007669"/>
    <property type="project" value="UniProtKB-EC"/>
</dbReference>
<dbReference type="Pfam" id="PF03982">
    <property type="entry name" value="DAGAT"/>
    <property type="match status" value="1"/>
</dbReference>
<dbReference type="EMBL" id="LKEA01000002">
    <property type="protein sequence ID" value="ROW11575.1"/>
    <property type="molecule type" value="Genomic_DNA"/>
</dbReference>